<evidence type="ECO:0000313" key="2">
    <source>
        <dbReference type="EMBL" id="KAG5580044.1"/>
    </source>
</evidence>
<keyword evidence="3" id="KW-1185">Reference proteome</keyword>
<protein>
    <submittedName>
        <fullName evidence="2">Uncharacterized protein</fullName>
    </submittedName>
</protein>
<reference evidence="2 3" key="1">
    <citation type="submission" date="2020-09" db="EMBL/GenBank/DDBJ databases">
        <title>De no assembly of potato wild relative species, Solanum commersonii.</title>
        <authorList>
            <person name="Cho K."/>
        </authorList>
    </citation>
    <scope>NUCLEOTIDE SEQUENCE [LARGE SCALE GENOMIC DNA]</scope>
    <source>
        <strain evidence="2">LZ3.2</strain>
        <tissue evidence="2">Leaf</tissue>
    </source>
</reference>
<accession>A0A9J5WYA0</accession>
<feature type="compositionally biased region" description="Low complexity" evidence="1">
    <location>
        <begin position="59"/>
        <end position="72"/>
    </location>
</feature>
<organism evidence="2 3">
    <name type="scientific">Solanum commersonii</name>
    <name type="common">Commerson's wild potato</name>
    <name type="synonym">Commerson's nightshade</name>
    <dbReference type="NCBI Taxonomy" id="4109"/>
    <lineage>
        <taxon>Eukaryota</taxon>
        <taxon>Viridiplantae</taxon>
        <taxon>Streptophyta</taxon>
        <taxon>Embryophyta</taxon>
        <taxon>Tracheophyta</taxon>
        <taxon>Spermatophyta</taxon>
        <taxon>Magnoliopsida</taxon>
        <taxon>eudicotyledons</taxon>
        <taxon>Gunneridae</taxon>
        <taxon>Pentapetalae</taxon>
        <taxon>asterids</taxon>
        <taxon>lamiids</taxon>
        <taxon>Solanales</taxon>
        <taxon>Solanaceae</taxon>
        <taxon>Solanoideae</taxon>
        <taxon>Solaneae</taxon>
        <taxon>Solanum</taxon>
    </lineage>
</organism>
<evidence type="ECO:0000256" key="1">
    <source>
        <dbReference type="SAM" id="MobiDB-lite"/>
    </source>
</evidence>
<gene>
    <name evidence="2" type="ORF">H5410_050671</name>
</gene>
<name>A0A9J5WYA0_SOLCO</name>
<dbReference type="Proteomes" id="UP000824120">
    <property type="component" value="Chromosome 10"/>
</dbReference>
<feature type="compositionally biased region" description="Low complexity" evidence="1">
    <location>
        <begin position="29"/>
        <end position="38"/>
    </location>
</feature>
<comment type="caution">
    <text evidence="2">The sequence shown here is derived from an EMBL/GenBank/DDBJ whole genome shotgun (WGS) entry which is preliminary data.</text>
</comment>
<evidence type="ECO:0000313" key="3">
    <source>
        <dbReference type="Proteomes" id="UP000824120"/>
    </source>
</evidence>
<dbReference type="EMBL" id="JACXVP010000010">
    <property type="protein sequence ID" value="KAG5580044.1"/>
    <property type="molecule type" value="Genomic_DNA"/>
</dbReference>
<dbReference type="AlphaFoldDB" id="A0A9J5WYA0"/>
<sequence length="90" mass="9424">MEVIPTFSTDIQKIEAEYLKDESEKNKASPVDSSPVVDISALPAEAPFPTPAPRPSCTSSDVPSDPASSSSTPFPPSYGTTVVASRPTLT</sequence>
<feature type="region of interest" description="Disordered" evidence="1">
    <location>
        <begin position="20"/>
        <end position="90"/>
    </location>
</feature>
<feature type="compositionally biased region" description="Polar residues" evidence="1">
    <location>
        <begin position="78"/>
        <end position="90"/>
    </location>
</feature>
<proteinExistence type="predicted"/>